<feature type="region of interest" description="Disordered" evidence="1">
    <location>
        <begin position="1"/>
        <end position="40"/>
    </location>
</feature>
<dbReference type="AlphaFoldDB" id="A0A4U5N5K1"/>
<accession>A0A4U5N5K1</accession>
<keyword evidence="3" id="KW-1185">Reference proteome</keyword>
<name>A0A4U5N5K1_STECR</name>
<dbReference type="Proteomes" id="UP000298663">
    <property type="component" value="Unassembled WGS sequence"/>
</dbReference>
<protein>
    <submittedName>
        <fullName evidence="2">Uncharacterized protein</fullName>
    </submittedName>
</protein>
<evidence type="ECO:0000256" key="1">
    <source>
        <dbReference type="SAM" id="MobiDB-lite"/>
    </source>
</evidence>
<reference evidence="2 3" key="1">
    <citation type="journal article" date="2015" name="Genome Biol.">
        <title>Comparative genomics of Steinernema reveals deeply conserved gene regulatory networks.</title>
        <authorList>
            <person name="Dillman A.R."/>
            <person name="Macchietto M."/>
            <person name="Porter C.F."/>
            <person name="Rogers A."/>
            <person name="Williams B."/>
            <person name="Antoshechkin I."/>
            <person name="Lee M.M."/>
            <person name="Goodwin Z."/>
            <person name="Lu X."/>
            <person name="Lewis E.E."/>
            <person name="Goodrich-Blair H."/>
            <person name="Stock S.P."/>
            <person name="Adams B.J."/>
            <person name="Sternberg P.W."/>
            <person name="Mortazavi A."/>
        </authorList>
    </citation>
    <scope>NUCLEOTIDE SEQUENCE [LARGE SCALE GENOMIC DNA]</scope>
    <source>
        <strain evidence="2 3">ALL</strain>
    </source>
</reference>
<evidence type="ECO:0000313" key="2">
    <source>
        <dbReference type="EMBL" id="TKR77846.1"/>
    </source>
</evidence>
<comment type="caution">
    <text evidence="2">The sequence shown here is derived from an EMBL/GenBank/DDBJ whole genome shotgun (WGS) entry which is preliminary data.</text>
</comment>
<gene>
    <name evidence="2" type="ORF">L596_018748</name>
</gene>
<proteinExistence type="predicted"/>
<organism evidence="2 3">
    <name type="scientific">Steinernema carpocapsae</name>
    <name type="common">Entomopathogenic nematode</name>
    <dbReference type="NCBI Taxonomy" id="34508"/>
    <lineage>
        <taxon>Eukaryota</taxon>
        <taxon>Metazoa</taxon>
        <taxon>Ecdysozoa</taxon>
        <taxon>Nematoda</taxon>
        <taxon>Chromadorea</taxon>
        <taxon>Rhabditida</taxon>
        <taxon>Tylenchina</taxon>
        <taxon>Panagrolaimomorpha</taxon>
        <taxon>Strongyloidoidea</taxon>
        <taxon>Steinernematidae</taxon>
        <taxon>Steinernema</taxon>
    </lineage>
</organism>
<dbReference type="EMBL" id="AZBU02000005">
    <property type="protein sequence ID" value="TKR77846.1"/>
    <property type="molecule type" value="Genomic_DNA"/>
</dbReference>
<reference evidence="2 3" key="2">
    <citation type="journal article" date="2019" name="G3 (Bethesda)">
        <title>Hybrid Assembly of the Genome of the Entomopathogenic Nematode Steinernema carpocapsae Identifies the X-Chromosome.</title>
        <authorList>
            <person name="Serra L."/>
            <person name="Macchietto M."/>
            <person name="Macias-Munoz A."/>
            <person name="McGill C.J."/>
            <person name="Rodriguez I.M."/>
            <person name="Rodriguez B."/>
            <person name="Murad R."/>
            <person name="Mortazavi A."/>
        </authorList>
    </citation>
    <scope>NUCLEOTIDE SEQUENCE [LARGE SCALE GENOMIC DNA]</scope>
    <source>
        <strain evidence="2 3">ALL</strain>
    </source>
</reference>
<sequence>MASLGLKASNAWGHEGHRRESNVSKPKKRHDSLESDSSAGVWRASVPEGVDVRFNLLNVDLVQLRSLHQ</sequence>
<evidence type="ECO:0000313" key="3">
    <source>
        <dbReference type="Proteomes" id="UP000298663"/>
    </source>
</evidence>